<dbReference type="RefSeq" id="XP_070324648.1">
    <property type="nucleotide sequence ID" value="XM_070468547.1"/>
</dbReference>
<name>A0ABM4IA10_ODOVR</name>
<protein>
    <submittedName>
        <fullName evidence="3">Synapsin-1-like</fullName>
    </submittedName>
</protein>
<gene>
    <name evidence="3" type="primary">LOC139035536</name>
</gene>
<evidence type="ECO:0000313" key="2">
    <source>
        <dbReference type="Proteomes" id="UP001652640"/>
    </source>
</evidence>
<evidence type="ECO:0000313" key="3">
    <source>
        <dbReference type="RefSeq" id="XP_070324648.1"/>
    </source>
</evidence>
<reference evidence="3" key="2">
    <citation type="submission" date="2025-08" db="UniProtKB">
        <authorList>
            <consortium name="RefSeq"/>
        </authorList>
    </citation>
    <scope>IDENTIFICATION</scope>
    <source>
        <tissue evidence="3">Tongue muscle</tissue>
    </source>
</reference>
<evidence type="ECO:0000256" key="1">
    <source>
        <dbReference type="SAM" id="MobiDB-lite"/>
    </source>
</evidence>
<feature type="region of interest" description="Disordered" evidence="1">
    <location>
        <begin position="118"/>
        <end position="151"/>
    </location>
</feature>
<feature type="compositionally biased region" description="Pro residues" evidence="1">
    <location>
        <begin position="271"/>
        <end position="280"/>
    </location>
</feature>
<dbReference type="Proteomes" id="UP001652640">
    <property type="component" value="Chromosome 6"/>
</dbReference>
<feature type="compositionally biased region" description="Basic residues" evidence="1">
    <location>
        <begin position="291"/>
        <end position="316"/>
    </location>
</feature>
<reference evidence="2" key="1">
    <citation type="journal article" date="2022" name="J. Hered.">
        <title>A De Novo Chromosome-Level Genome Assembly of the White-Tailed Deer, Odocoileus Virginianus.</title>
        <authorList>
            <person name="London E.W."/>
            <person name="Roca A.L."/>
            <person name="Novakofski J.E."/>
            <person name="Mateus-Pinilla N.E."/>
        </authorList>
    </citation>
    <scope>NUCLEOTIDE SEQUENCE [LARGE SCALE GENOMIC DNA]</scope>
</reference>
<dbReference type="GeneID" id="139035536"/>
<feature type="region of interest" description="Disordered" evidence="1">
    <location>
        <begin position="180"/>
        <end position="234"/>
    </location>
</feature>
<accession>A0ABM4IA10</accession>
<keyword evidence="2" id="KW-1185">Reference proteome</keyword>
<sequence>MSSVSTQVLRLDRADAETAAEAARGSQLCQTQAGQGCHGGTLPAGNVSSALSFCRSSCLVGGSSSKKEEKIQFAVQTPPNKGIKTLNHSADKTGGRKERERPCRSLLCCRRFPSSQPAASVRPLAPGCRREVASAPSQPGTPPNRHLAQADPYPRGCHLRLCAEGLGEAKKLLRWALPPRERRSCNPNTRPQARPSARPLRRAAPRGDRRPEPQRASQPAPPPDLLRPRSPRRSVCARAASTRCRPFWVLGGYFPSGPTSLPVKEREVRAGPPPRPPPPASSCHFGEHPRPTGRARRPQPRRSRPGGRRKVPPRLF</sequence>
<feature type="region of interest" description="Disordered" evidence="1">
    <location>
        <begin position="255"/>
        <end position="316"/>
    </location>
</feature>
<proteinExistence type="predicted"/>
<organism evidence="2 3">
    <name type="scientific">Odocoileus virginianus</name>
    <name type="common">White-tailed deer</name>
    <dbReference type="NCBI Taxonomy" id="9874"/>
    <lineage>
        <taxon>Eukaryota</taxon>
        <taxon>Metazoa</taxon>
        <taxon>Chordata</taxon>
        <taxon>Craniata</taxon>
        <taxon>Vertebrata</taxon>
        <taxon>Euteleostomi</taxon>
        <taxon>Mammalia</taxon>
        <taxon>Eutheria</taxon>
        <taxon>Laurasiatheria</taxon>
        <taxon>Artiodactyla</taxon>
        <taxon>Ruminantia</taxon>
        <taxon>Pecora</taxon>
        <taxon>Cervidae</taxon>
        <taxon>Odocoileinae</taxon>
        <taxon>Odocoileus</taxon>
    </lineage>
</organism>